<dbReference type="Pfam" id="PF00528">
    <property type="entry name" value="BPD_transp_1"/>
    <property type="match status" value="1"/>
</dbReference>
<proteinExistence type="inferred from homology"/>
<dbReference type="CDD" id="cd06261">
    <property type="entry name" value="TM_PBP2"/>
    <property type="match status" value="1"/>
</dbReference>
<evidence type="ECO:0000313" key="9">
    <source>
        <dbReference type="EMBL" id="MFD2512521.1"/>
    </source>
</evidence>
<evidence type="ECO:0000256" key="2">
    <source>
        <dbReference type="ARBA" id="ARBA00022448"/>
    </source>
</evidence>
<dbReference type="SUPFAM" id="SSF161098">
    <property type="entry name" value="MetI-like"/>
    <property type="match status" value="1"/>
</dbReference>
<evidence type="ECO:0000313" key="10">
    <source>
        <dbReference type="Proteomes" id="UP001597544"/>
    </source>
</evidence>
<protein>
    <submittedName>
        <fullName evidence="9">ABC transporter permease</fullName>
    </submittedName>
</protein>
<comment type="subcellular location">
    <subcellularLocation>
        <location evidence="1 7">Cell membrane</location>
        <topology evidence="1 7">Multi-pass membrane protein</topology>
    </subcellularLocation>
</comment>
<keyword evidence="4 7" id="KW-0812">Transmembrane</keyword>
<dbReference type="Gene3D" id="1.10.3720.10">
    <property type="entry name" value="MetI-like"/>
    <property type="match status" value="1"/>
</dbReference>
<feature type="transmembrane region" description="Helical" evidence="7">
    <location>
        <begin position="425"/>
        <end position="444"/>
    </location>
</feature>
<feature type="transmembrane region" description="Helical" evidence="7">
    <location>
        <begin position="380"/>
        <end position="405"/>
    </location>
</feature>
<reference evidence="10" key="1">
    <citation type="journal article" date="2019" name="Int. J. Syst. Evol. Microbiol.">
        <title>The Global Catalogue of Microorganisms (GCM) 10K type strain sequencing project: providing services to taxonomists for standard genome sequencing and annotation.</title>
        <authorList>
            <consortium name="The Broad Institute Genomics Platform"/>
            <consortium name="The Broad Institute Genome Sequencing Center for Infectious Disease"/>
            <person name="Wu L."/>
            <person name="Ma J."/>
        </authorList>
    </citation>
    <scope>NUCLEOTIDE SEQUENCE [LARGE SCALE GENOMIC DNA]</scope>
    <source>
        <strain evidence="10">KCTC 42498</strain>
    </source>
</reference>
<dbReference type="RefSeq" id="WP_377502692.1">
    <property type="nucleotide sequence ID" value="NZ_JBHULU010000002.1"/>
</dbReference>
<comment type="caution">
    <text evidence="9">The sequence shown here is derived from an EMBL/GenBank/DDBJ whole genome shotgun (WGS) entry which is preliminary data.</text>
</comment>
<evidence type="ECO:0000256" key="7">
    <source>
        <dbReference type="RuleBase" id="RU363032"/>
    </source>
</evidence>
<dbReference type="EMBL" id="JBHULU010000002">
    <property type="protein sequence ID" value="MFD2512521.1"/>
    <property type="molecule type" value="Genomic_DNA"/>
</dbReference>
<keyword evidence="10" id="KW-1185">Reference proteome</keyword>
<sequence>MLPFLLKRLLLALPALWLLATVIFVLSRLLPGPSGAEQILQENGGYYNKGSVESRQEAYRSYLKRTGQDLPLFYFSLKAGTQPDTLDLVFPESDRLLLQRLSWHYGNWPLVAAYFKSLKNVEVALGHASSIQELELLYTSTSPEYIQAHLNALAGTTAGSQATAEIQELKIAAAKLIDQQNKLAFLTPSLQWHGYDNQYHRWLTDLFSGNTGNSYRDLRPVHDVLFEAIGNTFWLVLFSIIVAFGISLELSLQMTIGKVKTLKKILLPSLFLMDSIPLFLLALLLLVLFASPAFVQCFPVFGMSIPAGTTSTSKLALLYNQLPHMALPAICLILANIPFLTTLIYRKISEEAKTDYARTARAKGLTESQVIRRHVLRNSLLPVITILTDALPALIAGTVVVETIFAIPGMGRLLVNSVMSRDYPVIVAIVLVVATFRVLVYLLADIGYGLADPRTRQQNV</sequence>
<evidence type="ECO:0000256" key="3">
    <source>
        <dbReference type="ARBA" id="ARBA00022475"/>
    </source>
</evidence>
<evidence type="ECO:0000259" key="8">
    <source>
        <dbReference type="PROSITE" id="PS50928"/>
    </source>
</evidence>
<dbReference type="PANTHER" id="PTHR43163:SF6">
    <property type="entry name" value="DIPEPTIDE TRANSPORT SYSTEM PERMEASE PROTEIN DPPB-RELATED"/>
    <property type="match status" value="1"/>
</dbReference>
<organism evidence="9 10">
    <name type="scientific">Pontibacter locisalis</name>
    <dbReference type="NCBI Taxonomy" id="1719035"/>
    <lineage>
        <taxon>Bacteria</taxon>
        <taxon>Pseudomonadati</taxon>
        <taxon>Bacteroidota</taxon>
        <taxon>Cytophagia</taxon>
        <taxon>Cytophagales</taxon>
        <taxon>Hymenobacteraceae</taxon>
        <taxon>Pontibacter</taxon>
    </lineage>
</organism>
<keyword evidence="2 7" id="KW-0813">Transport</keyword>
<feature type="domain" description="ABC transmembrane type-1" evidence="8">
    <location>
        <begin position="229"/>
        <end position="444"/>
    </location>
</feature>
<comment type="similarity">
    <text evidence="7">Belongs to the binding-protein-dependent transport system permease family.</text>
</comment>
<dbReference type="InterPro" id="IPR035906">
    <property type="entry name" value="MetI-like_sf"/>
</dbReference>
<feature type="transmembrane region" description="Helical" evidence="7">
    <location>
        <begin position="233"/>
        <end position="257"/>
    </location>
</feature>
<evidence type="ECO:0000256" key="6">
    <source>
        <dbReference type="ARBA" id="ARBA00023136"/>
    </source>
</evidence>
<evidence type="ECO:0000256" key="4">
    <source>
        <dbReference type="ARBA" id="ARBA00022692"/>
    </source>
</evidence>
<dbReference type="Proteomes" id="UP001597544">
    <property type="component" value="Unassembled WGS sequence"/>
</dbReference>
<feature type="transmembrane region" description="Helical" evidence="7">
    <location>
        <begin position="325"/>
        <end position="345"/>
    </location>
</feature>
<accession>A0ABW5IFU1</accession>
<gene>
    <name evidence="9" type="ORF">ACFSRY_01470</name>
</gene>
<keyword evidence="3" id="KW-1003">Cell membrane</keyword>
<dbReference type="PROSITE" id="PS50928">
    <property type="entry name" value="ABC_TM1"/>
    <property type="match status" value="1"/>
</dbReference>
<dbReference type="PANTHER" id="PTHR43163">
    <property type="entry name" value="DIPEPTIDE TRANSPORT SYSTEM PERMEASE PROTEIN DPPB-RELATED"/>
    <property type="match status" value="1"/>
</dbReference>
<name>A0ABW5IFU1_9BACT</name>
<keyword evidence="6 7" id="KW-0472">Membrane</keyword>
<evidence type="ECO:0000256" key="5">
    <source>
        <dbReference type="ARBA" id="ARBA00022989"/>
    </source>
</evidence>
<dbReference type="InterPro" id="IPR000515">
    <property type="entry name" value="MetI-like"/>
</dbReference>
<evidence type="ECO:0000256" key="1">
    <source>
        <dbReference type="ARBA" id="ARBA00004651"/>
    </source>
</evidence>
<keyword evidence="5 7" id="KW-1133">Transmembrane helix</keyword>